<dbReference type="Proteomes" id="UP000194903">
    <property type="component" value="Unassembled WGS sequence"/>
</dbReference>
<dbReference type="CDD" id="cd00198">
    <property type="entry name" value="vWFA"/>
    <property type="match status" value="1"/>
</dbReference>
<organism evidence="4 5">
    <name type="scientific">Butyricicoccus porcorum</name>
    <dbReference type="NCBI Taxonomy" id="1945634"/>
    <lineage>
        <taxon>Bacteria</taxon>
        <taxon>Bacillati</taxon>
        <taxon>Bacillota</taxon>
        <taxon>Clostridia</taxon>
        <taxon>Eubacteriales</taxon>
        <taxon>Butyricicoccaceae</taxon>
        <taxon>Butyricicoccus</taxon>
    </lineage>
</organism>
<reference evidence="4 5" key="1">
    <citation type="submission" date="2017-05" db="EMBL/GenBank/DDBJ databases">
        <title>Butyricicoccus porcorum sp. nov. a butyrate-producing bacterium from the swine intestinal tract.</title>
        <authorList>
            <person name="Trachsel J."/>
            <person name="Humphrey S."/>
            <person name="Allen H.K."/>
        </authorList>
    </citation>
    <scope>NUCLEOTIDE SEQUENCE [LARGE SCALE GENOMIC DNA]</scope>
    <source>
        <strain evidence="4">BB10</strain>
    </source>
</reference>
<dbReference type="AlphaFoldDB" id="A0A252F337"/>
<evidence type="ECO:0000256" key="1">
    <source>
        <dbReference type="SAM" id="MobiDB-lite"/>
    </source>
</evidence>
<name>A0A252F337_9FIRM</name>
<proteinExistence type="predicted"/>
<sequence>MNALHEQLIRIGDRILSLARSELYLSMRFLDVALSALSYELNLNTRTIATDGVHIFYNPNYLISAYQDDPVGVNRTYLHMVLHCIFRHMTQDEDRDAEDWNLACDIAVESVLDSMEYPCVQRLVTDRRQEYYDRLELSVCNAEQVYGALSHMSYVDKRRMQEEFLADDHKFWEQLKDDKNDGQPSPDSDSPDSPPPDREEVDRKWQDISRKTQTSMETFHRELNLMAGSLRQQLQIENRERCDYRKFLQKFAVTREEVRIDPDSFDYGYYNYSMQLYQNMPLIEELEYREARKIHDFVIAVDTSGSCSGELVRRFLEQTVSLLLDTGSFFRSVNVHVIQCDADIQSDLKITDTTHLTEVLQTFEVCGNGDTDFRPVFDYVEQLQRQGELLHLRGMLFFTDGFGIFPQKRPPYDVAFLFLDDNYADHMVPPWAMKLVLGTDDITKGMKR</sequence>
<dbReference type="PANTHER" id="PTHR38730:SF1">
    <property type="entry name" value="SLL7028 PROTEIN"/>
    <property type="match status" value="1"/>
</dbReference>
<comment type="caution">
    <text evidence="4">The sequence shown here is derived from an EMBL/GenBank/DDBJ whole genome shotgun (WGS) entry which is preliminary data.</text>
</comment>
<keyword evidence="5" id="KW-1185">Reference proteome</keyword>
<dbReference type="InterPro" id="IPR018698">
    <property type="entry name" value="VWA-like_dom"/>
</dbReference>
<evidence type="ECO:0000259" key="3">
    <source>
        <dbReference type="Pfam" id="PF13203"/>
    </source>
</evidence>
<evidence type="ECO:0000313" key="4">
    <source>
        <dbReference type="EMBL" id="OUM20223.1"/>
    </source>
</evidence>
<feature type="domain" description="VWA-like" evidence="2">
    <location>
        <begin position="298"/>
        <end position="437"/>
    </location>
</feature>
<dbReference type="Pfam" id="PF13203">
    <property type="entry name" value="DUF2201_N"/>
    <property type="match status" value="1"/>
</dbReference>
<evidence type="ECO:0008006" key="6">
    <source>
        <dbReference type="Google" id="ProtNLM"/>
    </source>
</evidence>
<accession>A0A252F337</accession>
<evidence type="ECO:0000313" key="5">
    <source>
        <dbReference type="Proteomes" id="UP000194903"/>
    </source>
</evidence>
<protein>
    <recommendedName>
        <fullName evidence="6">Metallopeptidase</fullName>
    </recommendedName>
</protein>
<dbReference type="SUPFAM" id="SSF53300">
    <property type="entry name" value="vWA-like"/>
    <property type="match status" value="1"/>
</dbReference>
<feature type="region of interest" description="Disordered" evidence="1">
    <location>
        <begin position="176"/>
        <end position="203"/>
    </location>
</feature>
<feature type="domain" description="Putative metallopeptidase" evidence="3">
    <location>
        <begin position="18"/>
        <end position="251"/>
    </location>
</feature>
<dbReference type="OrthoDB" id="9809307at2"/>
<dbReference type="PANTHER" id="PTHR38730">
    <property type="entry name" value="SLL7028 PROTEIN"/>
    <property type="match status" value="1"/>
</dbReference>
<dbReference type="RefSeq" id="WP_087020372.1">
    <property type="nucleotide sequence ID" value="NZ_CP178353.1"/>
</dbReference>
<dbReference type="InterPro" id="IPR025154">
    <property type="entry name" value="Put_metallopeptidase_dom"/>
</dbReference>
<dbReference type="Pfam" id="PF09967">
    <property type="entry name" value="DUF2201"/>
    <property type="match status" value="1"/>
</dbReference>
<dbReference type="EMBL" id="NHOC01000007">
    <property type="protein sequence ID" value="OUM20223.1"/>
    <property type="molecule type" value="Genomic_DNA"/>
</dbReference>
<gene>
    <name evidence="4" type="ORF">CBW42_09250</name>
</gene>
<evidence type="ECO:0000259" key="2">
    <source>
        <dbReference type="Pfam" id="PF09967"/>
    </source>
</evidence>
<dbReference type="InterPro" id="IPR036465">
    <property type="entry name" value="vWFA_dom_sf"/>
</dbReference>